<reference evidence="2 3" key="1">
    <citation type="submission" date="2024-11" db="EMBL/GenBank/DDBJ databases">
        <title>A near-complete genome assembly of Cinchona calisaya.</title>
        <authorList>
            <person name="Lian D.C."/>
            <person name="Zhao X.W."/>
            <person name="Wei L."/>
        </authorList>
    </citation>
    <scope>NUCLEOTIDE SEQUENCE [LARGE SCALE GENOMIC DNA]</scope>
    <source>
        <tissue evidence="2">Nenye</tissue>
    </source>
</reference>
<feature type="compositionally biased region" description="Acidic residues" evidence="1">
    <location>
        <begin position="54"/>
        <end position="67"/>
    </location>
</feature>
<comment type="caution">
    <text evidence="2">The sequence shown here is derived from an EMBL/GenBank/DDBJ whole genome shotgun (WGS) entry which is preliminary data.</text>
</comment>
<feature type="compositionally biased region" description="Basic and acidic residues" evidence="1">
    <location>
        <begin position="17"/>
        <end position="29"/>
    </location>
</feature>
<accession>A0ABD3A888</accession>
<gene>
    <name evidence="2" type="ORF">ACH5RR_012661</name>
</gene>
<evidence type="ECO:0000313" key="2">
    <source>
        <dbReference type="EMBL" id="KAL3528005.1"/>
    </source>
</evidence>
<organism evidence="2 3">
    <name type="scientific">Cinchona calisaya</name>
    <dbReference type="NCBI Taxonomy" id="153742"/>
    <lineage>
        <taxon>Eukaryota</taxon>
        <taxon>Viridiplantae</taxon>
        <taxon>Streptophyta</taxon>
        <taxon>Embryophyta</taxon>
        <taxon>Tracheophyta</taxon>
        <taxon>Spermatophyta</taxon>
        <taxon>Magnoliopsida</taxon>
        <taxon>eudicotyledons</taxon>
        <taxon>Gunneridae</taxon>
        <taxon>Pentapetalae</taxon>
        <taxon>asterids</taxon>
        <taxon>lamiids</taxon>
        <taxon>Gentianales</taxon>
        <taxon>Rubiaceae</taxon>
        <taxon>Cinchonoideae</taxon>
        <taxon>Cinchoneae</taxon>
        <taxon>Cinchona</taxon>
    </lineage>
</organism>
<evidence type="ECO:0000313" key="3">
    <source>
        <dbReference type="Proteomes" id="UP001630127"/>
    </source>
</evidence>
<evidence type="ECO:0000256" key="1">
    <source>
        <dbReference type="SAM" id="MobiDB-lite"/>
    </source>
</evidence>
<sequence length="67" mass="7453">MDSIAISFAQAVQSVAQEDHVEELYKPADDNDDKDDDKDKHDDKEGEDSKPNQDDDASDALPEDDDT</sequence>
<proteinExistence type="predicted"/>
<dbReference type="Proteomes" id="UP001630127">
    <property type="component" value="Unassembled WGS sequence"/>
</dbReference>
<dbReference type="AlphaFoldDB" id="A0ABD3A888"/>
<feature type="compositionally biased region" description="Basic and acidic residues" evidence="1">
    <location>
        <begin position="37"/>
        <end position="53"/>
    </location>
</feature>
<keyword evidence="3" id="KW-1185">Reference proteome</keyword>
<dbReference type="EMBL" id="JBJUIK010000005">
    <property type="protein sequence ID" value="KAL3528005.1"/>
    <property type="molecule type" value="Genomic_DNA"/>
</dbReference>
<feature type="region of interest" description="Disordered" evidence="1">
    <location>
        <begin position="12"/>
        <end position="67"/>
    </location>
</feature>
<protein>
    <submittedName>
        <fullName evidence="2">Uncharacterized protein</fullName>
    </submittedName>
</protein>
<name>A0ABD3A888_9GENT</name>